<accession>A0A1Q8Q864</accession>
<evidence type="ECO:0000313" key="11">
    <source>
        <dbReference type="Proteomes" id="UP000185568"/>
    </source>
</evidence>
<dbReference type="GO" id="GO:0005886">
    <property type="term" value="C:plasma membrane"/>
    <property type="evidence" value="ECO:0007669"/>
    <property type="project" value="UniProtKB-SubCell"/>
</dbReference>
<feature type="transmembrane region" description="Helical" evidence="7">
    <location>
        <begin position="147"/>
        <end position="166"/>
    </location>
</feature>
<comment type="subcellular location">
    <subcellularLocation>
        <location evidence="1">Cell membrane</location>
        <topology evidence="1">Multi-pass membrane protein</topology>
    </subcellularLocation>
</comment>
<keyword evidence="11" id="KW-1185">Reference proteome</keyword>
<dbReference type="GO" id="GO:0004190">
    <property type="term" value="F:aspartic-type endopeptidase activity"/>
    <property type="evidence" value="ECO:0007669"/>
    <property type="project" value="InterPro"/>
</dbReference>
<reference evidence="10 11" key="1">
    <citation type="submission" date="2016-12" db="EMBL/GenBank/DDBJ databases">
        <title>Domibacillus antri genome sequencing.</title>
        <authorList>
            <person name="Verma A."/>
            <person name="Krishnamurthi S."/>
        </authorList>
    </citation>
    <scope>NUCLEOTIDE SEQUENCE [LARGE SCALE GENOMIC DNA]</scope>
    <source>
        <strain evidence="10 11">XD80</strain>
    </source>
</reference>
<feature type="transmembrane region" description="Helical" evidence="7">
    <location>
        <begin position="96"/>
        <end position="116"/>
    </location>
</feature>
<gene>
    <name evidence="10" type="ORF">BTO30_05920</name>
</gene>
<dbReference type="InterPro" id="IPR000045">
    <property type="entry name" value="Prepilin_IV_endopep_pep"/>
</dbReference>
<protein>
    <submittedName>
        <fullName evidence="10">Prepilin peptidase</fullName>
    </submittedName>
</protein>
<dbReference type="Proteomes" id="UP000185568">
    <property type="component" value="Unassembled WGS sequence"/>
</dbReference>
<feature type="transmembrane region" description="Helical" evidence="7">
    <location>
        <begin position="224"/>
        <end position="243"/>
    </location>
</feature>
<keyword evidence="3" id="KW-1003">Cell membrane</keyword>
<dbReference type="STRING" id="1714264.BTO30_05920"/>
<keyword evidence="6 7" id="KW-0472">Membrane</keyword>
<dbReference type="RefSeq" id="WP_075397825.1">
    <property type="nucleotide sequence ID" value="NZ_MSDU01000008.1"/>
</dbReference>
<sequence length="246" mass="26631">MHVLMFLYGLVLGSFYNVVGLRVPSGHSIVKPRSACPLCGRQLTAPDLIPVVSYLMLKGKCRKCGAPIPPIYPLIELLTGLLFMYAFLSFGFTVELFIALILISMLVIIVVSDLAYMLIPDKILCVFFVLFVIARFIQPLTPWWDSLAGAAAAFMLLLLVAVLSKGGMGGGDIKLFAVLGFAMGTKLVLLTFFLSCLIGAAAGLVFMMFGIVKPGKPMPFGPSIALAAMAAYFHGVGIINWYLTFF</sequence>
<feature type="transmembrane region" description="Helical" evidence="7">
    <location>
        <begin position="187"/>
        <end position="212"/>
    </location>
</feature>
<proteinExistence type="inferred from homology"/>
<dbReference type="InterPro" id="IPR050882">
    <property type="entry name" value="Prepilin_peptidase/N-MTase"/>
</dbReference>
<evidence type="ECO:0000256" key="7">
    <source>
        <dbReference type="SAM" id="Phobius"/>
    </source>
</evidence>
<dbReference type="PANTHER" id="PTHR30487">
    <property type="entry name" value="TYPE 4 PREPILIN-LIKE PROTEINS LEADER PEPTIDE-PROCESSING ENZYME"/>
    <property type="match status" value="1"/>
</dbReference>
<evidence type="ECO:0000256" key="1">
    <source>
        <dbReference type="ARBA" id="ARBA00004651"/>
    </source>
</evidence>
<evidence type="ECO:0000313" key="10">
    <source>
        <dbReference type="EMBL" id="OLN23537.1"/>
    </source>
</evidence>
<dbReference type="PANTHER" id="PTHR30487:SF0">
    <property type="entry name" value="PREPILIN LEADER PEPTIDASE_N-METHYLTRANSFERASE-RELATED"/>
    <property type="match status" value="1"/>
</dbReference>
<feature type="transmembrane region" description="Helical" evidence="7">
    <location>
        <begin position="6"/>
        <end position="23"/>
    </location>
</feature>
<feature type="domain" description="Prepilin type IV endopeptidase peptidase" evidence="8">
    <location>
        <begin position="100"/>
        <end position="203"/>
    </location>
</feature>
<keyword evidence="4 7" id="KW-0812">Transmembrane</keyword>
<evidence type="ECO:0000256" key="2">
    <source>
        <dbReference type="ARBA" id="ARBA00005801"/>
    </source>
</evidence>
<evidence type="ECO:0000256" key="3">
    <source>
        <dbReference type="ARBA" id="ARBA00022475"/>
    </source>
</evidence>
<evidence type="ECO:0000259" key="9">
    <source>
        <dbReference type="Pfam" id="PF06750"/>
    </source>
</evidence>
<organism evidence="10 11">
    <name type="scientific">Domibacillus antri</name>
    <dbReference type="NCBI Taxonomy" id="1714264"/>
    <lineage>
        <taxon>Bacteria</taxon>
        <taxon>Bacillati</taxon>
        <taxon>Bacillota</taxon>
        <taxon>Bacilli</taxon>
        <taxon>Bacillales</taxon>
        <taxon>Bacillaceae</taxon>
        <taxon>Domibacillus</taxon>
    </lineage>
</organism>
<evidence type="ECO:0000256" key="6">
    <source>
        <dbReference type="ARBA" id="ARBA00023136"/>
    </source>
</evidence>
<dbReference type="OrthoDB" id="9789291at2"/>
<feature type="transmembrane region" description="Helical" evidence="7">
    <location>
        <begin position="71"/>
        <end position="90"/>
    </location>
</feature>
<name>A0A1Q8Q864_9BACI</name>
<dbReference type="GO" id="GO:0006465">
    <property type="term" value="P:signal peptide processing"/>
    <property type="evidence" value="ECO:0007669"/>
    <property type="project" value="TreeGrafter"/>
</dbReference>
<keyword evidence="5 7" id="KW-1133">Transmembrane helix</keyword>
<dbReference type="Pfam" id="PF01478">
    <property type="entry name" value="Peptidase_A24"/>
    <property type="match status" value="1"/>
</dbReference>
<dbReference type="InterPro" id="IPR010627">
    <property type="entry name" value="Prepilin_pept_A24_N"/>
</dbReference>
<dbReference type="Pfam" id="PF06750">
    <property type="entry name" value="A24_N_bact"/>
    <property type="match status" value="1"/>
</dbReference>
<dbReference type="AlphaFoldDB" id="A0A1Q8Q864"/>
<feature type="domain" description="Prepilin peptidase A24 N-terminal" evidence="9">
    <location>
        <begin position="7"/>
        <end position="90"/>
    </location>
</feature>
<dbReference type="EMBL" id="MSDU01000008">
    <property type="protein sequence ID" value="OLN23537.1"/>
    <property type="molecule type" value="Genomic_DNA"/>
</dbReference>
<feature type="transmembrane region" description="Helical" evidence="7">
    <location>
        <begin position="123"/>
        <end position="141"/>
    </location>
</feature>
<evidence type="ECO:0000256" key="4">
    <source>
        <dbReference type="ARBA" id="ARBA00022692"/>
    </source>
</evidence>
<evidence type="ECO:0000259" key="8">
    <source>
        <dbReference type="Pfam" id="PF01478"/>
    </source>
</evidence>
<evidence type="ECO:0000256" key="5">
    <source>
        <dbReference type="ARBA" id="ARBA00022989"/>
    </source>
</evidence>
<dbReference type="Gene3D" id="1.20.120.1220">
    <property type="match status" value="1"/>
</dbReference>
<comment type="caution">
    <text evidence="10">The sequence shown here is derived from an EMBL/GenBank/DDBJ whole genome shotgun (WGS) entry which is preliminary data.</text>
</comment>
<comment type="similarity">
    <text evidence="2">Belongs to the peptidase A24 family.</text>
</comment>